<evidence type="ECO:0000256" key="1">
    <source>
        <dbReference type="ARBA" id="ARBA00004141"/>
    </source>
</evidence>
<feature type="transmembrane region" description="Helical" evidence="5">
    <location>
        <begin position="645"/>
        <end position="670"/>
    </location>
</feature>
<evidence type="ECO:0000259" key="6">
    <source>
        <dbReference type="Pfam" id="PF00361"/>
    </source>
</evidence>
<dbReference type="InterPro" id="IPR001750">
    <property type="entry name" value="ND/Mrp_TM"/>
</dbReference>
<dbReference type="GO" id="GO:0008137">
    <property type="term" value="F:NADH dehydrogenase (ubiquinone) activity"/>
    <property type="evidence" value="ECO:0007669"/>
    <property type="project" value="UniProtKB-EC"/>
</dbReference>
<evidence type="ECO:0000256" key="4">
    <source>
        <dbReference type="ARBA" id="ARBA00023136"/>
    </source>
</evidence>
<keyword evidence="5 9" id="KW-0496">Mitochondrion</keyword>
<comment type="catalytic activity">
    <reaction evidence="5">
        <text>a ubiquinone + NADH + 5 H(+)(in) = a ubiquinol + NAD(+) + 4 H(+)(out)</text>
        <dbReference type="Rhea" id="RHEA:29091"/>
        <dbReference type="Rhea" id="RHEA-COMP:9565"/>
        <dbReference type="Rhea" id="RHEA-COMP:9566"/>
        <dbReference type="ChEBI" id="CHEBI:15378"/>
        <dbReference type="ChEBI" id="CHEBI:16389"/>
        <dbReference type="ChEBI" id="CHEBI:17976"/>
        <dbReference type="ChEBI" id="CHEBI:57540"/>
        <dbReference type="ChEBI" id="CHEBI:57945"/>
        <dbReference type="EC" id="7.1.1.2"/>
    </reaction>
</comment>
<gene>
    <name evidence="9" type="primary">nad5</name>
</gene>
<feature type="transmembrane region" description="Helical" evidence="5">
    <location>
        <begin position="110"/>
        <end position="130"/>
    </location>
</feature>
<keyword evidence="5" id="KW-0830">Ubiquinone</keyword>
<evidence type="ECO:0000313" key="8">
    <source>
        <dbReference type="EMBL" id="AKT93771.1"/>
    </source>
</evidence>
<protein>
    <recommendedName>
        <fullName evidence="5">NADH-ubiquinone oxidoreductase chain 5</fullName>
        <ecNumber evidence="5">7.1.1.2</ecNumber>
    </recommendedName>
</protein>
<keyword evidence="5" id="KW-0520">NAD</keyword>
<sequence length="789" mass="89707">MYLISIFGCLFNIFFLVLFGRLLPKNILFRFVLLSLFLSLSSSFLIFYEVIILKTVCIVPLGTWIQASFFKVTWSLLFDSVSVTLLCIVLFISFLVHLYSLEYMSGDPHIIRFIFSLSLFTFFMLVMATANNGLQLFLGWEGVGLASYLLINFWYSRSEANKSAIKAIVVNRIGDFGLYFGILLMLFVFKSTNFGTIFATCHLYESTYFNIFGYEIGVLPLIASCIFLGTMGKSAQLGLHMWLPDAMEGPTPVSALLHAATMVTAGVFVLIRFSILFEHAPFVLFFVTLVGSATTLFAGISAIMQTDVKKIIAYSTCSHLGIMLLICGFSQYNAALFHLLNHAFFKALLFLGAGSIIHAVADEQDSRKMGGLVALMPLTYMSFFVGSLSLVGFPFLSGYFSKDLIWEIIFSNYYSFVFLDSVDIWFAGNGAFVFFYYKYMFFVFNIILVLSVFYSFRLLFIVFPFTYNGFKSNLLNVHEPSLFMFLPLVVLSFLSIFAGYFFKDMYVGLGLTNWQSSLPSPVISNAAFRELLFASGIASWPTFCLKLFTFFLSLFFIFILYVFYSNTLQSGSLLCSYYRVICWYANKLFLSPVFFIYYCLCCLYNRFFKNDWVSCSMFVVFCIFLSSLGIACFFPSVFIGFLACFVIYTLLFALPGVVGTADLLAFFLVLGNQKRFYKFVSSVLSEDHALYRWLSKIVLFVSHHITFKSIDRGFIEFFGPFGIVNTLRAWSKKVGLGFSTHFFSYVFVTLFVASLVVLYLVVFATFDDILLLLFVFFLFCFLVDTKAGD</sequence>
<feature type="transmembrane region" description="Helical" evidence="5">
    <location>
        <begin position="442"/>
        <end position="463"/>
    </location>
</feature>
<keyword evidence="2 5" id="KW-0812">Transmembrane</keyword>
<geneLocation type="mitochondrion" evidence="9"/>
<dbReference type="EMBL" id="KT175738">
    <property type="protein sequence ID" value="AKT93771.1"/>
    <property type="molecule type" value="Genomic_DNA"/>
</dbReference>
<evidence type="ECO:0000259" key="7">
    <source>
        <dbReference type="Pfam" id="PF00662"/>
    </source>
</evidence>
<dbReference type="EC" id="7.1.1.2" evidence="5"/>
<feature type="transmembrane region" description="Helical" evidence="5">
    <location>
        <begin position="413"/>
        <end position="435"/>
    </location>
</feature>
<feature type="transmembrane region" description="Helical" evidence="5">
    <location>
        <begin position="543"/>
        <end position="564"/>
    </location>
</feature>
<evidence type="ECO:0000256" key="3">
    <source>
        <dbReference type="ARBA" id="ARBA00022989"/>
    </source>
</evidence>
<accession>A0A0K1HNS8</accession>
<comment type="function">
    <text evidence="5">Core subunit of the mitochondrial membrane respiratory chain NADH dehydrogenase (Complex I) which catalyzes electron transfer from NADH through the respiratory chain, using ubiquinone as an electron acceptor. Essential for the catalytic activity and assembly of complex I.</text>
</comment>
<dbReference type="GO" id="GO:0016020">
    <property type="term" value="C:membrane"/>
    <property type="evidence" value="ECO:0007669"/>
    <property type="project" value="UniProtKB-SubCell"/>
</dbReference>
<dbReference type="PANTHER" id="PTHR42829:SF2">
    <property type="entry name" value="NADH-UBIQUINONE OXIDOREDUCTASE CHAIN 5"/>
    <property type="match status" value="1"/>
</dbReference>
<feature type="transmembrane region" description="Helical" evidence="5">
    <location>
        <begin position="176"/>
        <end position="199"/>
    </location>
</feature>
<dbReference type="GO" id="GO:0042773">
    <property type="term" value="P:ATP synthesis coupled electron transport"/>
    <property type="evidence" value="ECO:0007669"/>
    <property type="project" value="InterPro"/>
</dbReference>
<dbReference type="Pfam" id="PF00361">
    <property type="entry name" value="Proton_antipo_M"/>
    <property type="match status" value="1"/>
</dbReference>
<feature type="transmembrane region" description="Helical" evidence="5">
    <location>
        <begin position="742"/>
        <end position="763"/>
    </location>
</feature>
<keyword evidence="5" id="KW-0813">Transport</keyword>
<dbReference type="PRINTS" id="PR01434">
    <property type="entry name" value="NADHDHGNASE5"/>
</dbReference>
<feature type="transmembrane region" description="Helical" evidence="5">
    <location>
        <begin position="31"/>
        <end position="53"/>
    </location>
</feature>
<comment type="subcellular location">
    <subcellularLocation>
        <location evidence="1">Membrane</location>
        <topology evidence="1">Multi-pass membrane protein</topology>
    </subcellularLocation>
</comment>
<keyword evidence="4 5" id="KW-0472">Membrane</keyword>
<feature type="transmembrane region" description="Helical" evidence="5">
    <location>
        <begin position="136"/>
        <end position="155"/>
    </location>
</feature>
<feature type="domain" description="NADH-Ubiquinone oxidoreductase (complex I) chain 5 N-terminal" evidence="7">
    <location>
        <begin position="64"/>
        <end position="113"/>
    </location>
</feature>
<dbReference type="InterPro" id="IPR001516">
    <property type="entry name" value="Proton_antipo_N"/>
</dbReference>
<feature type="transmembrane region" description="Helical" evidence="5">
    <location>
        <begin position="253"/>
        <end position="276"/>
    </location>
</feature>
<evidence type="ECO:0000256" key="5">
    <source>
        <dbReference type="RuleBase" id="RU003404"/>
    </source>
</evidence>
<feature type="domain" description="NADH:quinone oxidoreductase/Mrp antiporter transmembrane" evidence="6">
    <location>
        <begin position="130"/>
        <end position="418"/>
    </location>
</feature>
<dbReference type="InterPro" id="IPR003945">
    <property type="entry name" value="NU5C-like"/>
</dbReference>
<dbReference type="AlphaFoldDB" id="A0A0K1HNS8"/>
<feature type="transmembrane region" description="Helical" evidence="5">
    <location>
        <begin position="373"/>
        <end position="393"/>
    </location>
</feature>
<feature type="transmembrane region" description="Helical" evidence="5">
    <location>
        <begin position="483"/>
        <end position="502"/>
    </location>
</feature>
<evidence type="ECO:0000313" key="9">
    <source>
        <dbReference type="EMBL" id="AKT93820.1"/>
    </source>
</evidence>
<name>A0A0K1HNS8_9EUKA</name>
<evidence type="ECO:0000256" key="2">
    <source>
        <dbReference type="ARBA" id="ARBA00022692"/>
    </source>
</evidence>
<feature type="transmembrane region" description="Helical" evidence="5">
    <location>
        <begin position="282"/>
        <end position="304"/>
    </location>
</feature>
<comment type="similarity">
    <text evidence="5">Belongs to the complex I subunit 5 family.</text>
</comment>
<dbReference type="PANTHER" id="PTHR42829">
    <property type="entry name" value="NADH-UBIQUINONE OXIDOREDUCTASE CHAIN 5"/>
    <property type="match status" value="1"/>
</dbReference>
<dbReference type="EMBL" id="KT175739">
    <property type="protein sequence ID" value="AKT93820.1"/>
    <property type="molecule type" value="Genomic_DNA"/>
</dbReference>
<dbReference type="InterPro" id="IPR018393">
    <property type="entry name" value="NADHpl_OxRdtase_5_subgr"/>
</dbReference>
<feature type="transmembrane region" description="Helical" evidence="5">
    <location>
        <begin position="617"/>
        <end position="639"/>
    </location>
</feature>
<feature type="transmembrane region" description="Helical" evidence="5">
    <location>
        <begin position="6"/>
        <end position="24"/>
    </location>
</feature>
<proteinExistence type="inferred from homology"/>
<dbReference type="Pfam" id="PF00662">
    <property type="entry name" value="Proton_antipo_N"/>
    <property type="match status" value="1"/>
</dbReference>
<feature type="transmembrane region" description="Helical" evidence="5">
    <location>
        <begin position="769"/>
        <end position="787"/>
    </location>
</feature>
<keyword evidence="3 5" id="KW-1133">Transmembrane helix</keyword>
<feature type="transmembrane region" description="Helical" evidence="5">
    <location>
        <begin position="311"/>
        <end position="331"/>
    </location>
</feature>
<dbReference type="NCBIfam" id="TIGR01974">
    <property type="entry name" value="NDH_I_L"/>
    <property type="match status" value="1"/>
</dbReference>
<organism evidence="9">
    <name type="scientific">Balamuthia mandrillaris</name>
    <dbReference type="NCBI Taxonomy" id="66527"/>
    <lineage>
        <taxon>Eukaryota</taxon>
        <taxon>Amoebozoa</taxon>
        <taxon>Discosea</taxon>
        <taxon>Longamoebia</taxon>
        <taxon>Centramoebida</taxon>
        <taxon>Balamuthiidae</taxon>
        <taxon>Balamuthia</taxon>
    </lineage>
</organism>
<feature type="transmembrane region" description="Helical" evidence="5">
    <location>
        <begin position="343"/>
        <end position="361"/>
    </location>
</feature>
<feature type="transmembrane region" description="Helical" evidence="5">
    <location>
        <begin position="584"/>
        <end position="605"/>
    </location>
</feature>
<feature type="transmembrane region" description="Helical" evidence="5">
    <location>
        <begin position="211"/>
        <end position="232"/>
    </location>
</feature>
<dbReference type="GO" id="GO:0003954">
    <property type="term" value="F:NADH dehydrogenase activity"/>
    <property type="evidence" value="ECO:0007669"/>
    <property type="project" value="TreeGrafter"/>
</dbReference>
<reference evidence="9" key="1">
    <citation type="journal article" date="2015" name="Genome Med.">
        <title>Clinical metagenomic identification of Balamuthia mandrillaris encephalitis and assembly of the draft genome: the continuing case for reference genome sequencing.</title>
        <authorList>
            <person name="Greninger A.L."/>
            <person name="Messacar K."/>
            <person name="Dunnebacke T."/>
            <person name="Naccache S.N."/>
            <person name="Federman S."/>
            <person name="Bouquet J."/>
            <person name="Mirsky D."/>
            <person name="Nomura Y."/>
            <person name="Yagi S."/>
            <person name="Glaser C."/>
            <person name="Vollmer M."/>
            <person name="Press C.A."/>
            <person name="Klenschmidt-DeMasters B.K."/>
            <person name="Dominguez S.R."/>
            <person name="Chiu C.Y."/>
        </authorList>
    </citation>
    <scope>NUCLEOTIDE SEQUENCE</scope>
    <source>
        <strain evidence="9">GAM-19</strain>
        <strain evidence="8">V188</strain>
    </source>
</reference>
<feature type="transmembrane region" description="Helical" evidence="5">
    <location>
        <begin position="73"/>
        <end position="98"/>
    </location>
</feature>
<dbReference type="GO" id="GO:0015990">
    <property type="term" value="P:electron transport coupled proton transport"/>
    <property type="evidence" value="ECO:0007669"/>
    <property type="project" value="TreeGrafter"/>
</dbReference>